<dbReference type="Proteomes" id="UP000294449">
    <property type="component" value="Chromosome"/>
</dbReference>
<dbReference type="SUPFAM" id="SSF88697">
    <property type="entry name" value="PUA domain-like"/>
    <property type="match status" value="1"/>
</dbReference>
<dbReference type="InterPro" id="IPR029026">
    <property type="entry name" value="tRNA_m1G_MTases_N"/>
</dbReference>
<evidence type="ECO:0000256" key="3">
    <source>
        <dbReference type="ARBA" id="ARBA00012328"/>
    </source>
</evidence>
<evidence type="ECO:0000256" key="8">
    <source>
        <dbReference type="ARBA" id="ARBA00022679"/>
    </source>
</evidence>
<dbReference type="EMBL" id="LR217732">
    <property type="protein sequence ID" value="VFP86036.1"/>
    <property type="molecule type" value="Genomic_DNA"/>
</dbReference>
<dbReference type="PANTHER" id="PTHR30027">
    <property type="entry name" value="RIBOSOMAL RNA SMALL SUBUNIT METHYLTRANSFERASE E"/>
    <property type="match status" value="1"/>
</dbReference>
<evidence type="ECO:0000256" key="12">
    <source>
        <dbReference type="PIRNR" id="PIRNR015601"/>
    </source>
</evidence>
<organism evidence="14 15">
    <name type="scientific">Buchnera aphidicola</name>
    <name type="common">Cinara pseudotaxifoliae</name>
    <dbReference type="NCBI Taxonomy" id="655384"/>
    <lineage>
        <taxon>Bacteria</taxon>
        <taxon>Pseudomonadati</taxon>
        <taxon>Pseudomonadota</taxon>
        <taxon>Gammaproteobacteria</taxon>
        <taxon>Enterobacterales</taxon>
        <taxon>Erwiniaceae</taxon>
        <taxon>Buchnera</taxon>
    </lineage>
</organism>
<evidence type="ECO:0000256" key="5">
    <source>
        <dbReference type="ARBA" id="ARBA00022490"/>
    </source>
</evidence>
<dbReference type="GO" id="GO:0070042">
    <property type="term" value="F:rRNA (uridine-N3-)-methyltransferase activity"/>
    <property type="evidence" value="ECO:0007669"/>
    <property type="project" value="TreeGrafter"/>
</dbReference>
<evidence type="ECO:0000256" key="2">
    <source>
        <dbReference type="ARBA" id="ARBA00005528"/>
    </source>
</evidence>
<dbReference type="GO" id="GO:0005737">
    <property type="term" value="C:cytoplasm"/>
    <property type="evidence" value="ECO:0007669"/>
    <property type="project" value="UniProtKB-SubCell"/>
</dbReference>
<comment type="function">
    <text evidence="10 12">Specifically methylates the N3 position of the uracil ring of uridine 1498 (m3U1498) in 16S rRNA. Acts on the fully assembled 30S ribosomal subunit.</text>
</comment>
<reference evidence="14 15" key="1">
    <citation type="submission" date="2019-02" db="EMBL/GenBank/DDBJ databases">
        <authorList>
            <person name="Manzano-Marin A."/>
            <person name="Manzano-Marin A."/>
        </authorList>
    </citation>
    <scope>NUCLEOTIDE SEQUENCE [LARGE SCALE GENOMIC DNA]</scope>
    <source>
        <strain evidence="14 15">BuCipseudotaxifoliae</strain>
    </source>
</reference>
<dbReference type="PIRSF" id="PIRSF015601">
    <property type="entry name" value="MTase_slr0722"/>
    <property type="match status" value="1"/>
</dbReference>
<gene>
    <name evidence="14" type="primary">rsmE</name>
    <name evidence="14" type="ORF">BUCIPSTX3056_270</name>
</gene>
<protein>
    <recommendedName>
        <fullName evidence="4 12">Ribosomal RNA small subunit methyltransferase E</fullName>
        <ecNumber evidence="3 12">2.1.1.193</ecNumber>
    </recommendedName>
</protein>
<evidence type="ECO:0000313" key="14">
    <source>
        <dbReference type="EMBL" id="VFP86036.1"/>
    </source>
</evidence>
<dbReference type="NCBIfam" id="NF008692">
    <property type="entry name" value="PRK11713.1-5"/>
    <property type="match status" value="1"/>
</dbReference>
<evidence type="ECO:0000256" key="1">
    <source>
        <dbReference type="ARBA" id="ARBA00004496"/>
    </source>
</evidence>
<comment type="catalytic activity">
    <reaction evidence="11 12">
        <text>uridine(1498) in 16S rRNA + S-adenosyl-L-methionine = N(3)-methyluridine(1498) in 16S rRNA + S-adenosyl-L-homocysteine + H(+)</text>
        <dbReference type="Rhea" id="RHEA:42920"/>
        <dbReference type="Rhea" id="RHEA-COMP:10283"/>
        <dbReference type="Rhea" id="RHEA-COMP:10284"/>
        <dbReference type="ChEBI" id="CHEBI:15378"/>
        <dbReference type="ChEBI" id="CHEBI:57856"/>
        <dbReference type="ChEBI" id="CHEBI:59789"/>
        <dbReference type="ChEBI" id="CHEBI:65315"/>
        <dbReference type="ChEBI" id="CHEBI:74502"/>
        <dbReference type="EC" id="2.1.1.193"/>
    </reaction>
</comment>
<dbReference type="GO" id="GO:0070475">
    <property type="term" value="P:rRNA base methylation"/>
    <property type="evidence" value="ECO:0007669"/>
    <property type="project" value="TreeGrafter"/>
</dbReference>
<dbReference type="InterPro" id="IPR029028">
    <property type="entry name" value="Alpha/beta_knot_MTases"/>
</dbReference>
<proteinExistence type="inferred from homology"/>
<feature type="domain" description="Ribosomal RNA small subunit methyltransferase E methyltransferase" evidence="13">
    <location>
        <begin position="74"/>
        <end position="232"/>
    </location>
</feature>
<dbReference type="CDD" id="cd18084">
    <property type="entry name" value="RsmE-like"/>
    <property type="match status" value="1"/>
</dbReference>
<comment type="similarity">
    <text evidence="2 12">Belongs to the RNA methyltransferase RsmE family.</text>
</comment>
<keyword evidence="7 12" id="KW-0489">Methyltransferase</keyword>
<keyword evidence="9 12" id="KW-0949">S-adenosyl-L-methionine</keyword>
<dbReference type="InterPro" id="IPR046886">
    <property type="entry name" value="RsmE_MTase_dom"/>
</dbReference>
<evidence type="ECO:0000256" key="7">
    <source>
        <dbReference type="ARBA" id="ARBA00022603"/>
    </source>
</evidence>
<accession>A0A451DHD4</accession>
<dbReference type="RefSeq" id="WP_075474817.1">
    <property type="nucleotide sequence ID" value="NZ_LR217732.1"/>
</dbReference>
<evidence type="ECO:0000256" key="6">
    <source>
        <dbReference type="ARBA" id="ARBA00022552"/>
    </source>
</evidence>
<evidence type="ECO:0000256" key="9">
    <source>
        <dbReference type="ARBA" id="ARBA00022691"/>
    </source>
</evidence>
<evidence type="ECO:0000259" key="13">
    <source>
        <dbReference type="Pfam" id="PF04452"/>
    </source>
</evidence>
<dbReference type="SUPFAM" id="SSF75217">
    <property type="entry name" value="alpha/beta knot"/>
    <property type="match status" value="1"/>
</dbReference>
<dbReference type="Pfam" id="PF04452">
    <property type="entry name" value="Methyltrans_RNA"/>
    <property type="match status" value="1"/>
</dbReference>
<dbReference type="InterPro" id="IPR015947">
    <property type="entry name" value="PUA-like_sf"/>
</dbReference>
<dbReference type="Gene3D" id="3.40.1280.10">
    <property type="match status" value="1"/>
</dbReference>
<keyword evidence="8 12" id="KW-0808">Transferase</keyword>
<dbReference type="NCBIfam" id="TIGR00046">
    <property type="entry name" value="RsmE family RNA methyltransferase"/>
    <property type="match status" value="1"/>
</dbReference>
<dbReference type="PANTHER" id="PTHR30027:SF3">
    <property type="entry name" value="16S RRNA (URACIL(1498)-N(3))-METHYLTRANSFERASE"/>
    <property type="match status" value="1"/>
</dbReference>
<dbReference type="Gene3D" id="2.40.240.20">
    <property type="entry name" value="Hypothetical PUA domain-like, domain 1"/>
    <property type="match status" value="1"/>
</dbReference>
<evidence type="ECO:0000256" key="4">
    <source>
        <dbReference type="ARBA" id="ARBA00013673"/>
    </source>
</evidence>
<keyword evidence="5 12" id="KW-0963">Cytoplasm</keyword>
<evidence type="ECO:0000256" key="11">
    <source>
        <dbReference type="ARBA" id="ARBA00047944"/>
    </source>
</evidence>
<evidence type="ECO:0000256" key="10">
    <source>
        <dbReference type="ARBA" id="ARBA00025699"/>
    </source>
</evidence>
<name>A0A451DHD4_9GAMM</name>
<evidence type="ECO:0000313" key="15">
    <source>
        <dbReference type="Proteomes" id="UP000294449"/>
    </source>
</evidence>
<dbReference type="InterPro" id="IPR006700">
    <property type="entry name" value="RsmE"/>
</dbReference>
<dbReference type="AlphaFoldDB" id="A0A451DHD4"/>
<dbReference type="STRING" id="655384.GCA_900128595_00271"/>
<comment type="subcellular location">
    <subcellularLocation>
        <location evidence="1 12">Cytoplasm</location>
    </subcellularLocation>
</comment>
<sequence length="238" mass="27449">MYIPRIYFNKSIKINTVIKLKKNMIHFCINVIRLRIGDIIHVFNNTNYIFISKILEVKKKNILLKIVKKKIDDKESPIKIHLGQCVSKRMSVTIEKSVELGIHTITPIISKKKKSEKKTFKKIHHWKKIIISACTQSLRNIVPKLNTPTTIYQWCDSINSTSTKIIFDPKATNKISNIPNKYKNVFILIGSEKGFDEYEKKYAQEKNFLKVSLGPRILRTETASIAAITALQVHLGDI</sequence>
<dbReference type="EC" id="2.1.1.193" evidence="3 12"/>
<keyword evidence="6 12" id="KW-0698">rRNA processing</keyword>